<feature type="compositionally biased region" description="Polar residues" evidence="1">
    <location>
        <begin position="22"/>
        <end position="32"/>
    </location>
</feature>
<evidence type="ECO:0000313" key="3">
    <source>
        <dbReference type="Proteomes" id="UP000234681"/>
    </source>
</evidence>
<sequence>MTKKHSSVKEEAKKKNVKDLQGRQSGKPTSPVTAVGPENNLLPLQSNSRFGCRRSRV</sequence>
<dbReference type="EMBL" id="CH474034">
    <property type="protein sequence ID" value="EDL97485.1"/>
    <property type="molecule type" value="Genomic_DNA"/>
</dbReference>
<feature type="region of interest" description="Disordered" evidence="1">
    <location>
        <begin position="1"/>
        <end position="57"/>
    </location>
</feature>
<feature type="compositionally biased region" description="Basic and acidic residues" evidence="1">
    <location>
        <begin position="7"/>
        <end position="21"/>
    </location>
</feature>
<evidence type="ECO:0000313" key="2">
    <source>
        <dbReference type="EMBL" id="EDL97485.1"/>
    </source>
</evidence>
<name>A6KBP6_RAT</name>
<protein>
    <submittedName>
        <fullName evidence="2">RCG63314</fullName>
    </submittedName>
</protein>
<reference evidence="2 3" key="1">
    <citation type="submission" date="2005-09" db="EMBL/GenBank/DDBJ databases">
        <authorList>
            <person name="Mural R.J."/>
            <person name="Li P.W."/>
            <person name="Adams M.D."/>
            <person name="Amanatides P.G."/>
            <person name="Baden-Tillson H."/>
            <person name="Barnstead M."/>
            <person name="Chin S.H."/>
            <person name="Dew I."/>
            <person name="Evans C.A."/>
            <person name="Ferriera S."/>
            <person name="Flanigan M."/>
            <person name="Fosler C."/>
            <person name="Glodek A."/>
            <person name="Gu Z."/>
            <person name="Holt R.A."/>
            <person name="Jennings D."/>
            <person name="Kraft C.L."/>
            <person name="Lu F."/>
            <person name="Nguyen T."/>
            <person name="Nusskern D.R."/>
            <person name="Pfannkoch C.M."/>
            <person name="Sitter C."/>
            <person name="Sutton G.G."/>
            <person name="Venter J.C."/>
            <person name="Wang Z."/>
            <person name="Woodage T."/>
            <person name="Zheng X.H."/>
            <person name="Zhong F."/>
        </authorList>
    </citation>
    <scope>NUCLEOTIDE SEQUENCE [LARGE SCALE GENOMIC DNA]</scope>
    <source>
        <strain>BN</strain>
        <strain evidence="3">Sprague-Dawley</strain>
    </source>
</reference>
<accession>A6KBP6</accession>
<proteinExistence type="predicted"/>
<gene>
    <name evidence="2" type="ORF">rCG_63314</name>
</gene>
<dbReference type="AlphaFoldDB" id="A6KBP6"/>
<dbReference type="Proteomes" id="UP000234681">
    <property type="component" value="Chromosome 6"/>
</dbReference>
<organism evidence="2 3">
    <name type="scientific">Rattus norvegicus</name>
    <name type="common">Rat</name>
    <dbReference type="NCBI Taxonomy" id="10116"/>
    <lineage>
        <taxon>Eukaryota</taxon>
        <taxon>Metazoa</taxon>
        <taxon>Chordata</taxon>
        <taxon>Craniata</taxon>
        <taxon>Vertebrata</taxon>
        <taxon>Euteleostomi</taxon>
        <taxon>Mammalia</taxon>
        <taxon>Eutheria</taxon>
        <taxon>Euarchontoglires</taxon>
        <taxon>Glires</taxon>
        <taxon>Rodentia</taxon>
        <taxon>Myomorpha</taxon>
        <taxon>Muroidea</taxon>
        <taxon>Muridae</taxon>
        <taxon>Murinae</taxon>
        <taxon>Rattus</taxon>
    </lineage>
</organism>
<evidence type="ECO:0000256" key="1">
    <source>
        <dbReference type="SAM" id="MobiDB-lite"/>
    </source>
</evidence>